<feature type="compositionally biased region" description="Low complexity" evidence="1">
    <location>
        <begin position="83"/>
        <end position="95"/>
    </location>
</feature>
<dbReference type="OMA" id="VNEWLPE"/>
<accession>D8QJ81</accession>
<dbReference type="eggNOG" id="ENOG502SCMN">
    <property type="taxonomic scope" value="Eukaryota"/>
</dbReference>
<dbReference type="KEGG" id="scm:SCHCO_02518173"/>
<dbReference type="GeneID" id="9593135"/>
<organism evidence="4">
    <name type="scientific">Schizophyllum commune (strain H4-8 / FGSC 9210)</name>
    <name type="common">Split gill fungus</name>
    <dbReference type="NCBI Taxonomy" id="578458"/>
    <lineage>
        <taxon>Eukaryota</taxon>
        <taxon>Fungi</taxon>
        <taxon>Dikarya</taxon>
        <taxon>Basidiomycota</taxon>
        <taxon>Agaricomycotina</taxon>
        <taxon>Agaricomycetes</taxon>
        <taxon>Agaricomycetidae</taxon>
        <taxon>Agaricales</taxon>
        <taxon>Schizophyllaceae</taxon>
        <taxon>Schizophyllum</taxon>
    </lineage>
</organism>
<dbReference type="Proteomes" id="UP000007431">
    <property type="component" value="Unassembled WGS sequence"/>
</dbReference>
<dbReference type="HOGENOM" id="CLU_140534_0_0_1"/>
<evidence type="ECO:0000256" key="2">
    <source>
        <dbReference type="SAM" id="Phobius"/>
    </source>
</evidence>
<keyword evidence="2" id="KW-0812">Transmembrane</keyword>
<feature type="compositionally biased region" description="Basic residues" evidence="1">
    <location>
        <begin position="135"/>
        <end position="145"/>
    </location>
</feature>
<dbReference type="AlphaFoldDB" id="D8QJ81"/>
<keyword evidence="4" id="KW-1185">Reference proteome</keyword>
<protein>
    <submittedName>
        <fullName evidence="3">Uncharacterized protein</fullName>
    </submittedName>
</protein>
<name>D8QJ81_SCHCM</name>
<reference evidence="3 4" key="1">
    <citation type="journal article" date="2010" name="Nat. Biotechnol.">
        <title>Genome sequence of the model mushroom Schizophyllum commune.</title>
        <authorList>
            <person name="Ohm R.A."/>
            <person name="de Jong J.F."/>
            <person name="Lugones L.G."/>
            <person name="Aerts A."/>
            <person name="Kothe E."/>
            <person name="Stajich J.E."/>
            <person name="de Vries R.P."/>
            <person name="Record E."/>
            <person name="Levasseur A."/>
            <person name="Baker S.E."/>
            <person name="Bartholomew K.A."/>
            <person name="Coutinho P.M."/>
            <person name="Erdmann S."/>
            <person name="Fowler T.J."/>
            <person name="Gathman A.C."/>
            <person name="Lombard V."/>
            <person name="Henrissat B."/>
            <person name="Knabe N."/>
            <person name="Kuees U."/>
            <person name="Lilly W.W."/>
            <person name="Lindquist E."/>
            <person name="Lucas S."/>
            <person name="Magnuson J.K."/>
            <person name="Piumi F."/>
            <person name="Raudaskoski M."/>
            <person name="Salamov A."/>
            <person name="Schmutz J."/>
            <person name="Schwarze F.W.M.R."/>
            <person name="vanKuyk P.A."/>
            <person name="Horton J.S."/>
            <person name="Grigoriev I.V."/>
            <person name="Woesten H.A.B."/>
        </authorList>
    </citation>
    <scope>NUCLEOTIDE SEQUENCE [LARGE SCALE GENOMIC DNA]</scope>
    <source>
        <strain evidence="4">H4-8 / FGSC 9210</strain>
    </source>
</reference>
<keyword evidence="2" id="KW-0472">Membrane</keyword>
<feature type="transmembrane region" description="Helical" evidence="2">
    <location>
        <begin position="20"/>
        <end position="37"/>
    </location>
</feature>
<proteinExistence type="predicted"/>
<evidence type="ECO:0000313" key="3">
    <source>
        <dbReference type="EMBL" id="EFI91946.1"/>
    </source>
</evidence>
<dbReference type="InParanoid" id="D8QJ81"/>
<dbReference type="OrthoDB" id="3260758at2759"/>
<keyword evidence="2" id="KW-1133">Transmembrane helix</keyword>
<feature type="region of interest" description="Disordered" evidence="1">
    <location>
        <begin position="73"/>
        <end position="145"/>
    </location>
</feature>
<evidence type="ECO:0000256" key="1">
    <source>
        <dbReference type="SAM" id="MobiDB-lite"/>
    </source>
</evidence>
<evidence type="ECO:0000313" key="4">
    <source>
        <dbReference type="Proteomes" id="UP000007431"/>
    </source>
</evidence>
<dbReference type="VEuPathDB" id="FungiDB:SCHCODRAFT_02518173"/>
<gene>
    <name evidence="3" type="ORF">SCHCODRAFT_17695</name>
</gene>
<dbReference type="RefSeq" id="XP_003026849.1">
    <property type="nucleotide sequence ID" value="XM_003026803.1"/>
</dbReference>
<sequence>MSWNSRTPPPPSYEETNLPVILGIVIPPLILVVSWYARKWYLADKLKRTGIGKGAPGFQTGVRQVRITPEIAERLRRGEDVSPAEIEAASRAADAAPPPPPPRPYGDIVEVDLRGQNNTTSEDEPNEWVSEYITKKKSKAKGKRR</sequence>
<dbReference type="EMBL" id="GL377314">
    <property type="protein sequence ID" value="EFI91946.1"/>
    <property type="molecule type" value="Genomic_DNA"/>
</dbReference>